<evidence type="ECO:0000313" key="6">
    <source>
        <dbReference type="EMBL" id="AWT47359.1"/>
    </source>
</evidence>
<evidence type="ECO:0000256" key="5">
    <source>
        <dbReference type="SAM" id="Phobius"/>
    </source>
</evidence>
<dbReference type="Proteomes" id="UP000247634">
    <property type="component" value="Chromosome"/>
</dbReference>
<evidence type="ECO:0000256" key="2">
    <source>
        <dbReference type="ARBA" id="ARBA00022692"/>
    </source>
</evidence>
<evidence type="ECO:0000256" key="4">
    <source>
        <dbReference type="ARBA" id="ARBA00023136"/>
    </source>
</evidence>
<evidence type="ECO:0008006" key="8">
    <source>
        <dbReference type="Google" id="ProtNLM"/>
    </source>
</evidence>
<protein>
    <recommendedName>
        <fullName evidence="8">Isoprenylcysteine carboxyl methyltransferase</fullName>
    </recommendedName>
</protein>
<dbReference type="GO" id="GO:0004671">
    <property type="term" value="F:protein C-terminal S-isoprenylcysteine carboxyl O-methyltransferase activity"/>
    <property type="evidence" value="ECO:0007669"/>
    <property type="project" value="InterPro"/>
</dbReference>
<keyword evidence="7" id="KW-1185">Reference proteome</keyword>
<dbReference type="KEGG" id="sact:DMT42_00375"/>
<accession>A0A2U9PBW1</accession>
<keyword evidence="2 5" id="KW-0812">Transmembrane</keyword>
<feature type="transmembrane region" description="Helical" evidence="5">
    <location>
        <begin position="134"/>
        <end position="153"/>
    </location>
</feature>
<proteinExistence type="predicted"/>
<feature type="transmembrane region" description="Helical" evidence="5">
    <location>
        <begin position="66"/>
        <end position="84"/>
    </location>
</feature>
<reference evidence="6 7" key="1">
    <citation type="submission" date="2018-06" db="EMBL/GenBank/DDBJ databases">
        <title>The complete genome sequence of a nosiheptide producer Streptomyces actuosus ATCC 25421: deducing the ability of producing a new class III lantibiotics.</title>
        <authorList>
            <person name="Liu W."/>
            <person name="Sun F."/>
            <person name="Hu Y."/>
        </authorList>
    </citation>
    <scope>NUCLEOTIDE SEQUENCE [LARGE SCALE GENOMIC DNA]</scope>
    <source>
        <strain evidence="6 7">ATCC 25421</strain>
    </source>
</reference>
<gene>
    <name evidence="6" type="ORF">DMT42_00375</name>
</gene>
<comment type="subcellular location">
    <subcellularLocation>
        <location evidence="1">Membrane</location>
        <topology evidence="1">Multi-pass membrane protein</topology>
    </subcellularLocation>
</comment>
<evidence type="ECO:0000256" key="1">
    <source>
        <dbReference type="ARBA" id="ARBA00004141"/>
    </source>
</evidence>
<evidence type="ECO:0000256" key="3">
    <source>
        <dbReference type="ARBA" id="ARBA00022989"/>
    </source>
</evidence>
<dbReference type="Pfam" id="PF04140">
    <property type="entry name" value="ICMT"/>
    <property type="match status" value="1"/>
</dbReference>
<dbReference type="OrthoDB" id="7203053at2"/>
<dbReference type="Gene3D" id="1.20.120.1630">
    <property type="match status" value="1"/>
</dbReference>
<keyword evidence="3 5" id="KW-1133">Transmembrane helix</keyword>
<dbReference type="GO" id="GO:0016020">
    <property type="term" value="C:membrane"/>
    <property type="evidence" value="ECO:0007669"/>
    <property type="project" value="UniProtKB-SubCell"/>
</dbReference>
<keyword evidence="4 5" id="KW-0472">Membrane</keyword>
<evidence type="ECO:0000313" key="7">
    <source>
        <dbReference type="Proteomes" id="UP000247634"/>
    </source>
</evidence>
<feature type="transmembrane region" description="Helical" evidence="5">
    <location>
        <begin position="42"/>
        <end position="59"/>
    </location>
</feature>
<dbReference type="InterPro" id="IPR007269">
    <property type="entry name" value="ICMT_MeTrfase"/>
</dbReference>
<organism evidence="6 7">
    <name type="scientific">Streptomyces actuosus</name>
    <dbReference type="NCBI Taxonomy" id="1885"/>
    <lineage>
        <taxon>Bacteria</taxon>
        <taxon>Bacillati</taxon>
        <taxon>Actinomycetota</taxon>
        <taxon>Actinomycetes</taxon>
        <taxon>Kitasatosporales</taxon>
        <taxon>Streptomycetaceae</taxon>
        <taxon>Streptomyces</taxon>
    </lineage>
</organism>
<sequence length="184" mass="20155">MVLVGAVCCVRLVELCVARRNTRWAAAHGGVEYGRRSYPVAIFLHTCLLLGILLEVALAHRPFVPVLGWTAVAVLVLVQAVRGWCMHALGPRWNTRIIVIPGLPPVHHGPYRYLRHPNYTAVVLEGTALPMVHTAWLTAVLFTSANTVFLAYWTRLEERALRLNAGSGGSLRSARSGTTGLVDT</sequence>
<name>A0A2U9PBW1_STRAS</name>
<dbReference type="AlphaFoldDB" id="A0A2U9PBW1"/>
<dbReference type="EMBL" id="CP029788">
    <property type="protein sequence ID" value="AWT47359.1"/>
    <property type="molecule type" value="Genomic_DNA"/>
</dbReference>